<evidence type="ECO:0000313" key="1">
    <source>
        <dbReference type="EMBL" id="CDQ41528.1"/>
    </source>
</evidence>
<reference evidence="2" key="2">
    <citation type="submission" date="2014-05" db="EMBL/GenBank/DDBJ databases">
        <title>Draft genome sequence of Virgibacillus massiliensis Vm-5.</title>
        <authorList>
            <person name="Khelaifia S."/>
            <person name="Croce O."/>
            <person name="Lagier J.C."/>
            <person name="Raoult D."/>
        </authorList>
    </citation>
    <scope>NUCLEOTIDE SEQUENCE [LARGE SCALE GENOMIC DNA]</scope>
    <source>
        <strain evidence="2">Vm-5</strain>
    </source>
</reference>
<dbReference type="Proteomes" id="UP000028875">
    <property type="component" value="Unassembled WGS sequence"/>
</dbReference>
<accession>A0A024QG66</accession>
<proteinExistence type="predicted"/>
<reference evidence="1 2" key="1">
    <citation type="submission" date="2014-03" db="EMBL/GenBank/DDBJ databases">
        <authorList>
            <person name="Urmite Genomes U."/>
        </authorList>
    </citation>
    <scope>NUCLEOTIDE SEQUENCE [LARGE SCALE GENOMIC DNA]</scope>
    <source>
        <strain evidence="1 2">Vm-5</strain>
    </source>
</reference>
<comment type="caution">
    <text evidence="1">The sequence shown here is derived from an EMBL/GenBank/DDBJ whole genome shotgun (WGS) entry which is preliminary data.</text>
</comment>
<keyword evidence="2" id="KW-1185">Reference proteome</keyword>
<sequence>MKINEHLFCLSEDNFKLDNMKEGDAKLPEIV</sequence>
<name>A0A024QG66_9BACI</name>
<gene>
    <name evidence="1" type="ORF">BN990_03901</name>
</gene>
<evidence type="ECO:0000313" key="2">
    <source>
        <dbReference type="Proteomes" id="UP000028875"/>
    </source>
</evidence>
<dbReference type="AlphaFoldDB" id="A0A024QG66"/>
<organism evidence="1 2">
    <name type="scientific">Virgibacillus massiliensis</name>
    <dbReference type="NCBI Taxonomy" id="1462526"/>
    <lineage>
        <taxon>Bacteria</taxon>
        <taxon>Bacillati</taxon>
        <taxon>Bacillota</taxon>
        <taxon>Bacilli</taxon>
        <taxon>Bacillales</taxon>
        <taxon>Bacillaceae</taxon>
        <taxon>Virgibacillus</taxon>
    </lineage>
</organism>
<dbReference type="EMBL" id="CCDP010000003">
    <property type="protein sequence ID" value="CDQ41528.1"/>
    <property type="molecule type" value="Genomic_DNA"/>
</dbReference>
<protein>
    <submittedName>
        <fullName evidence="1">Uncharacterized protein</fullName>
    </submittedName>
</protein>